<dbReference type="InterPro" id="IPR047865">
    <property type="entry name" value="Ribosomal_uL10_bac_type"/>
</dbReference>
<accession>A0A381XFP6</accession>
<sequence length="155" mass="16561">MTGLRRSLKESGAEYLVVKNRLAKLAFAETELPDITENLEGPTGMVFGYDGPVAPAKALSEFAKLHDKKPAFKLGIMDAEILDTTQIDRITKIPSHEVLLAQLAGVLEAPLVELASVLGAKLQEMAGLLGALQARGPEEPAEEEAAEEPVEEEAA</sequence>
<reference evidence="5" key="1">
    <citation type="submission" date="2018-05" db="EMBL/GenBank/DDBJ databases">
        <authorList>
            <person name="Lanie J.A."/>
            <person name="Ng W.-L."/>
            <person name="Kazmierczak K.M."/>
            <person name="Andrzejewski T.M."/>
            <person name="Davidsen T.M."/>
            <person name="Wayne K.J."/>
            <person name="Tettelin H."/>
            <person name="Glass J.I."/>
            <person name="Rusch D."/>
            <person name="Podicherti R."/>
            <person name="Tsui H.-C.T."/>
            <person name="Winkler M.E."/>
        </authorList>
    </citation>
    <scope>NUCLEOTIDE SEQUENCE</scope>
</reference>
<dbReference type="InterPro" id="IPR043141">
    <property type="entry name" value="Ribosomal_uL10-like_sf"/>
</dbReference>
<dbReference type="Pfam" id="PF00466">
    <property type="entry name" value="Ribosomal_L10"/>
    <property type="match status" value="1"/>
</dbReference>
<evidence type="ECO:0000256" key="3">
    <source>
        <dbReference type="ARBA" id="ARBA00023274"/>
    </source>
</evidence>
<feature type="compositionally biased region" description="Acidic residues" evidence="4">
    <location>
        <begin position="139"/>
        <end position="155"/>
    </location>
</feature>
<dbReference type="PANTHER" id="PTHR11560">
    <property type="entry name" value="39S RIBOSOMAL PROTEIN L10, MITOCHONDRIAL"/>
    <property type="match status" value="1"/>
</dbReference>
<evidence type="ECO:0000256" key="4">
    <source>
        <dbReference type="SAM" id="MobiDB-lite"/>
    </source>
</evidence>
<dbReference type="InterPro" id="IPR001790">
    <property type="entry name" value="Ribosomal_uL10"/>
</dbReference>
<evidence type="ECO:0008006" key="6">
    <source>
        <dbReference type="Google" id="ProtNLM"/>
    </source>
</evidence>
<dbReference type="NCBIfam" id="NF000955">
    <property type="entry name" value="PRK00099.1-1"/>
    <property type="match status" value="1"/>
</dbReference>
<dbReference type="GO" id="GO:1990904">
    <property type="term" value="C:ribonucleoprotein complex"/>
    <property type="evidence" value="ECO:0007669"/>
    <property type="project" value="UniProtKB-KW"/>
</dbReference>
<comment type="similarity">
    <text evidence="1">Belongs to the universal ribosomal protein uL10 family.</text>
</comment>
<dbReference type="SUPFAM" id="SSF160369">
    <property type="entry name" value="Ribosomal protein L10-like"/>
    <property type="match status" value="1"/>
</dbReference>
<dbReference type="CDD" id="cd05797">
    <property type="entry name" value="Ribosomal_L10"/>
    <property type="match status" value="1"/>
</dbReference>
<dbReference type="EMBL" id="UINC01015016">
    <property type="protein sequence ID" value="SVA63566.1"/>
    <property type="molecule type" value="Genomic_DNA"/>
</dbReference>
<feature type="non-terminal residue" evidence="5">
    <location>
        <position position="155"/>
    </location>
</feature>
<evidence type="ECO:0000256" key="2">
    <source>
        <dbReference type="ARBA" id="ARBA00022980"/>
    </source>
</evidence>
<dbReference type="GO" id="GO:0005840">
    <property type="term" value="C:ribosome"/>
    <property type="evidence" value="ECO:0007669"/>
    <property type="project" value="UniProtKB-KW"/>
</dbReference>
<dbReference type="AlphaFoldDB" id="A0A381XFP6"/>
<keyword evidence="2" id="KW-0689">Ribosomal protein</keyword>
<evidence type="ECO:0000313" key="5">
    <source>
        <dbReference type="EMBL" id="SVA63566.1"/>
    </source>
</evidence>
<protein>
    <recommendedName>
        <fullName evidence="6">50S ribosomal protein L10</fullName>
    </recommendedName>
</protein>
<proteinExistence type="inferred from homology"/>
<feature type="region of interest" description="Disordered" evidence="4">
    <location>
        <begin position="133"/>
        <end position="155"/>
    </location>
</feature>
<dbReference type="Gene3D" id="6.10.250.290">
    <property type="match status" value="1"/>
</dbReference>
<dbReference type="Gene3D" id="3.30.70.1730">
    <property type="match status" value="1"/>
</dbReference>
<gene>
    <name evidence="5" type="ORF">METZ01_LOCUS116420</name>
</gene>
<keyword evidence="3" id="KW-0687">Ribonucleoprotein</keyword>
<evidence type="ECO:0000256" key="1">
    <source>
        <dbReference type="ARBA" id="ARBA00008889"/>
    </source>
</evidence>
<name>A0A381XFP6_9ZZZZ</name>
<organism evidence="5">
    <name type="scientific">marine metagenome</name>
    <dbReference type="NCBI Taxonomy" id="408172"/>
    <lineage>
        <taxon>unclassified sequences</taxon>
        <taxon>metagenomes</taxon>
        <taxon>ecological metagenomes</taxon>
    </lineage>
</organism>